<protein>
    <submittedName>
        <fullName evidence="2">Uncharacterized protein</fullName>
    </submittedName>
</protein>
<evidence type="ECO:0000313" key="3">
    <source>
        <dbReference type="Proteomes" id="UP001597261"/>
    </source>
</evidence>
<sequence length="137" mass="14865">MLQTMSPMLKRVLLPLVLLTSLLAVTIGANAPQAAAATSTSDAVVYVGDQFASTYEQSLNGVLYTEDAIGTMANRILWTESEIGTMADRIVYVTEISQDNTIKVIYYAYNVVLTGMENGGYLYQLSVVPVFALPTGW</sequence>
<name>A0ABW4ISM7_9ACTN</name>
<gene>
    <name evidence="2" type="ORF">ACFSL4_15135</name>
</gene>
<evidence type="ECO:0000256" key="1">
    <source>
        <dbReference type="SAM" id="SignalP"/>
    </source>
</evidence>
<dbReference type="RefSeq" id="WP_381082709.1">
    <property type="nucleotide sequence ID" value="NZ_JBHUDX010000041.1"/>
</dbReference>
<feature type="chain" id="PRO_5046519139" evidence="1">
    <location>
        <begin position="37"/>
        <end position="137"/>
    </location>
</feature>
<dbReference type="Proteomes" id="UP001597261">
    <property type="component" value="Unassembled WGS sequence"/>
</dbReference>
<evidence type="ECO:0000313" key="2">
    <source>
        <dbReference type="EMBL" id="MFD1659501.1"/>
    </source>
</evidence>
<comment type="caution">
    <text evidence="2">The sequence shown here is derived from an EMBL/GenBank/DDBJ whole genome shotgun (WGS) entry which is preliminary data.</text>
</comment>
<proteinExistence type="predicted"/>
<feature type="signal peptide" evidence="1">
    <location>
        <begin position="1"/>
        <end position="36"/>
    </location>
</feature>
<keyword evidence="3" id="KW-1185">Reference proteome</keyword>
<dbReference type="EMBL" id="JBHUDX010000041">
    <property type="protein sequence ID" value="MFD1659501.1"/>
    <property type="molecule type" value="Genomic_DNA"/>
</dbReference>
<keyword evidence="1" id="KW-0732">Signal</keyword>
<accession>A0ABW4ISM7</accession>
<organism evidence="2 3">
    <name type="scientific">Streptomyces caeni</name>
    <dbReference type="NCBI Taxonomy" id="2307231"/>
    <lineage>
        <taxon>Bacteria</taxon>
        <taxon>Bacillati</taxon>
        <taxon>Actinomycetota</taxon>
        <taxon>Actinomycetes</taxon>
        <taxon>Kitasatosporales</taxon>
        <taxon>Streptomycetaceae</taxon>
        <taxon>Streptomyces</taxon>
    </lineage>
</organism>
<reference evidence="3" key="1">
    <citation type="journal article" date="2019" name="Int. J. Syst. Evol. Microbiol.">
        <title>The Global Catalogue of Microorganisms (GCM) 10K type strain sequencing project: providing services to taxonomists for standard genome sequencing and annotation.</title>
        <authorList>
            <consortium name="The Broad Institute Genomics Platform"/>
            <consortium name="The Broad Institute Genome Sequencing Center for Infectious Disease"/>
            <person name="Wu L."/>
            <person name="Ma J."/>
        </authorList>
    </citation>
    <scope>NUCLEOTIDE SEQUENCE [LARGE SCALE GENOMIC DNA]</scope>
    <source>
        <strain evidence="3">CGMCC 1.12470</strain>
    </source>
</reference>